<evidence type="ECO:0000256" key="9">
    <source>
        <dbReference type="ARBA" id="ARBA00022741"/>
    </source>
</evidence>
<dbReference type="InterPro" id="IPR036163">
    <property type="entry name" value="HMA_dom_sf"/>
</dbReference>
<dbReference type="Pfam" id="PF00122">
    <property type="entry name" value="E1-E2_ATPase"/>
    <property type="match status" value="1"/>
</dbReference>
<dbReference type="InterPro" id="IPR044492">
    <property type="entry name" value="P_typ_ATPase_HD_dom"/>
</dbReference>
<evidence type="ECO:0000256" key="11">
    <source>
        <dbReference type="ARBA" id="ARBA00022840"/>
    </source>
</evidence>
<dbReference type="PROSITE" id="PS50846">
    <property type="entry name" value="HMA_2"/>
    <property type="match status" value="2"/>
</dbReference>
<dbReference type="GO" id="GO:0016887">
    <property type="term" value="F:ATP hydrolysis activity"/>
    <property type="evidence" value="ECO:0007669"/>
    <property type="project" value="InterPro"/>
</dbReference>
<dbReference type="Gene3D" id="3.40.1110.10">
    <property type="entry name" value="Calcium-transporting ATPase, cytoplasmic domain N"/>
    <property type="match status" value="1"/>
</dbReference>
<dbReference type="NCBIfam" id="TIGR01494">
    <property type="entry name" value="ATPase_P-type"/>
    <property type="match status" value="2"/>
</dbReference>
<evidence type="ECO:0000256" key="13">
    <source>
        <dbReference type="ARBA" id="ARBA00022967"/>
    </source>
</evidence>
<dbReference type="InterPro" id="IPR023299">
    <property type="entry name" value="ATPase_P-typ_cyto_dom_N"/>
</dbReference>
<comment type="catalytic activity">
    <reaction evidence="21">
        <text>Cu(2+)(in) + ATP + H2O = Cu(2+)(out) + ADP + phosphate + H(+)</text>
        <dbReference type="Rhea" id="RHEA:10376"/>
        <dbReference type="ChEBI" id="CHEBI:15377"/>
        <dbReference type="ChEBI" id="CHEBI:15378"/>
        <dbReference type="ChEBI" id="CHEBI:29036"/>
        <dbReference type="ChEBI" id="CHEBI:30616"/>
        <dbReference type="ChEBI" id="CHEBI:43474"/>
        <dbReference type="ChEBI" id="CHEBI:456216"/>
        <dbReference type="EC" id="7.2.2.9"/>
    </reaction>
</comment>
<dbReference type="FunFam" id="3.30.70.100:FF:000001">
    <property type="entry name" value="ATPase copper transporting beta"/>
    <property type="match status" value="1"/>
</dbReference>
<dbReference type="SUPFAM" id="SSF81653">
    <property type="entry name" value="Calcium ATPase, transduction domain A"/>
    <property type="match status" value="1"/>
</dbReference>
<sequence length="813" mass="87253">MSIDRVTLSLEGMSCASCALSIEKALKKIDGVKTVNVNLMTEKALIVGTDLEPGILIQSVKNAGYDASLDSVEKNKEDIMKNTKLYQVNGMSCAACAINVEKALKKIPGVIAANVNIATQKAHVTIDPGIVSEREMAKAVKNAGYELVINQDSRSLSQDDSQQKLKKAKSKMIWAWTITVPLSLLMIFHMSGLAIPYFSEISLAASFIVIFVVGKDLIKSGFVAILHRSFNMDVLIFLGVCASYLSGILSILGEQIADYSAVGAMIMGFYLIGQYLEAKAKGKASEAIKKLISMNVKTANLIDDNGDIVSIDTKNLVVGDVVLVKPSQAVPADGIIIEGETIIDESMVTGEFLPKTKTVGDRVIGSCINQFGVIKVRITSVGEDTFLSQMIKLVEEAMGTKVPIQRFADKVIGVFVPFVLIVSLATFLFWILDPKTTHAISLWGASILPWVNPNLNALSAAVFASVATLVVACPCALGLATPTALMVGSGLGASHGILIRTGDALQGAKDIDTVIFDKTGTLTTGKIGLSEIHSTIDKSEFLRLVASVENYSEHPLSEAIIDYAKSANIVLENAVNVEINPGLGIKGTVLNKTIIIGNANYIKIFGFSLPKDVIDQDKTSSFVMDINGNYLGYITFKDALKENAKKVMLELKNMGIRTVMLTGDNESSAKQVASILDIDEVYYNLMPQEKLEHIKKLQQGHVVAMVGDGINDAPALKQANIGIAIGSGTDIAKEASDITLVGSDLEALVKAIKLSKVTFNKIKQNLFWAFIYNIIAIPIAALGLLHPAIAEAAMAASSVNVVTNSLRLKKYKF</sequence>
<keyword evidence="10" id="KW-0187">Copper transport</keyword>
<protein>
    <recommendedName>
        <fullName evidence="20">Copper-transporting ATPase</fullName>
        <ecNumber evidence="19">7.2.2.9</ecNumber>
    </recommendedName>
</protein>
<evidence type="ECO:0000256" key="7">
    <source>
        <dbReference type="ARBA" id="ARBA00022723"/>
    </source>
</evidence>
<dbReference type="InterPro" id="IPR001757">
    <property type="entry name" value="P_typ_ATPase"/>
</dbReference>
<evidence type="ECO:0000256" key="1">
    <source>
        <dbReference type="ARBA" id="ARBA00004127"/>
    </source>
</evidence>
<dbReference type="InterPro" id="IPR018303">
    <property type="entry name" value="ATPase_P-typ_P_site"/>
</dbReference>
<dbReference type="GO" id="GO:0005507">
    <property type="term" value="F:copper ion binding"/>
    <property type="evidence" value="ECO:0007669"/>
    <property type="project" value="InterPro"/>
</dbReference>
<dbReference type="AlphaFoldDB" id="A0A1X4XVD5"/>
<keyword evidence="6 22" id="KW-0812">Transmembrane</keyword>
<dbReference type="InterPro" id="IPR023214">
    <property type="entry name" value="HAD_sf"/>
</dbReference>
<gene>
    <name evidence="24" type="ORF">DESAMIL20_1050</name>
</gene>
<keyword evidence="17 22" id="KW-0472">Membrane</keyword>
<dbReference type="Pfam" id="PF00403">
    <property type="entry name" value="HMA"/>
    <property type="match status" value="2"/>
</dbReference>
<dbReference type="InterPro" id="IPR027256">
    <property type="entry name" value="P-typ_ATPase_IB"/>
</dbReference>
<dbReference type="SUPFAM" id="SSF55008">
    <property type="entry name" value="HMA, heavy metal-associated domain"/>
    <property type="match status" value="2"/>
</dbReference>
<dbReference type="EMBL" id="MDSU01000018">
    <property type="protein sequence ID" value="OSS41497.1"/>
    <property type="molecule type" value="Genomic_DNA"/>
</dbReference>
<keyword evidence="13" id="KW-1278">Translocase</keyword>
<evidence type="ECO:0000256" key="18">
    <source>
        <dbReference type="ARBA" id="ARBA00037143"/>
    </source>
</evidence>
<dbReference type="Proteomes" id="UP000194141">
    <property type="component" value="Unassembled WGS sequence"/>
</dbReference>
<organism evidence="24 25">
    <name type="scientific">Desulfurella amilsii</name>
    <dbReference type="NCBI Taxonomy" id="1562698"/>
    <lineage>
        <taxon>Bacteria</taxon>
        <taxon>Pseudomonadati</taxon>
        <taxon>Campylobacterota</taxon>
        <taxon>Desulfurellia</taxon>
        <taxon>Desulfurellales</taxon>
        <taxon>Desulfurellaceae</taxon>
        <taxon>Desulfurella</taxon>
    </lineage>
</organism>
<dbReference type="CDD" id="cd00371">
    <property type="entry name" value="HMA"/>
    <property type="match status" value="2"/>
</dbReference>
<accession>A0A1X4XVD5</accession>
<dbReference type="SUPFAM" id="SSF56784">
    <property type="entry name" value="HAD-like"/>
    <property type="match status" value="1"/>
</dbReference>
<keyword evidence="22" id="KW-1003">Cell membrane</keyword>
<evidence type="ECO:0000256" key="21">
    <source>
        <dbReference type="ARBA" id="ARBA00047424"/>
    </source>
</evidence>
<dbReference type="PROSITE" id="PS01047">
    <property type="entry name" value="HMA_1"/>
    <property type="match status" value="1"/>
</dbReference>
<keyword evidence="25" id="KW-1185">Reference proteome</keyword>
<feature type="transmembrane region" description="Helical" evidence="22">
    <location>
        <begin position="259"/>
        <end position="276"/>
    </location>
</feature>
<keyword evidence="7 22" id="KW-0479">Metal-binding</keyword>
<keyword evidence="24" id="KW-0378">Hydrolase</keyword>
<evidence type="ECO:0000313" key="24">
    <source>
        <dbReference type="EMBL" id="OSS41497.1"/>
    </source>
</evidence>
<evidence type="ECO:0000256" key="17">
    <source>
        <dbReference type="ARBA" id="ARBA00023136"/>
    </source>
</evidence>
<dbReference type="InterPro" id="IPR059000">
    <property type="entry name" value="ATPase_P-type_domA"/>
</dbReference>
<dbReference type="PANTHER" id="PTHR43520:SF8">
    <property type="entry name" value="P-TYPE CU(+) TRANSPORTER"/>
    <property type="match status" value="1"/>
</dbReference>
<keyword evidence="14 22" id="KW-1133">Transmembrane helix</keyword>
<evidence type="ECO:0000256" key="8">
    <source>
        <dbReference type="ARBA" id="ARBA00022737"/>
    </source>
</evidence>
<evidence type="ECO:0000256" key="4">
    <source>
        <dbReference type="ARBA" id="ARBA00022448"/>
    </source>
</evidence>
<comment type="subcellular location">
    <subcellularLocation>
        <location evidence="2 22">Cell membrane</location>
    </subcellularLocation>
    <subcellularLocation>
        <location evidence="1">Endomembrane system</location>
        <topology evidence="1">Multi-pass membrane protein</topology>
    </subcellularLocation>
</comment>
<evidence type="ECO:0000256" key="6">
    <source>
        <dbReference type="ARBA" id="ARBA00022692"/>
    </source>
</evidence>
<dbReference type="NCBIfam" id="TIGR01525">
    <property type="entry name" value="ATPase-IB_hvy"/>
    <property type="match status" value="1"/>
</dbReference>
<dbReference type="FunFam" id="3.30.70.100:FF:000005">
    <property type="entry name" value="Copper-exporting P-type ATPase A"/>
    <property type="match status" value="1"/>
</dbReference>
<dbReference type="SFLD" id="SFLDG00002">
    <property type="entry name" value="C1.7:_P-type_atpase_like"/>
    <property type="match status" value="1"/>
</dbReference>
<dbReference type="InterPro" id="IPR017969">
    <property type="entry name" value="Heavy-metal-associated_CS"/>
</dbReference>
<evidence type="ECO:0000256" key="14">
    <source>
        <dbReference type="ARBA" id="ARBA00022989"/>
    </source>
</evidence>
<evidence type="ECO:0000256" key="19">
    <source>
        <dbReference type="ARBA" id="ARBA00038904"/>
    </source>
</evidence>
<keyword evidence="9 22" id="KW-0547">Nucleotide-binding</keyword>
<evidence type="ECO:0000256" key="22">
    <source>
        <dbReference type="RuleBase" id="RU362081"/>
    </source>
</evidence>
<dbReference type="RefSeq" id="WP_086033754.1">
    <property type="nucleotide sequence ID" value="NZ_MDSU01000018.1"/>
</dbReference>
<feature type="transmembrane region" description="Helical" evidence="22">
    <location>
        <begin position="230"/>
        <end position="253"/>
    </location>
</feature>
<dbReference type="Pfam" id="PF00702">
    <property type="entry name" value="Hydrolase"/>
    <property type="match status" value="1"/>
</dbReference>
<reference evidence="24 25" key="1">
    <citation type="journal article" date="2017" name="Front. Microbiol.">
        <title>Genome Sequence of Desulfurella amilsii Strain TR1 and Comparative Genomics of Desulfurellaceae Family.</title>
        <authorList>
            <person name="Florentino A.P."/>
            <person name="Stams A.J."/>
            <person name="Sanchez-Andrea I."/>
        </authorList>
    </citation>
    <scope>NUCLEOTIDE SEQUENCE [LARGE SCALE GENOMIC DNA]</scope>
    <source>
        <strain evidence="24 25">TR1</strain>
    </source>
</reference>
<evidence type="ECO:0000313" key="25">
    <source>
        <dbReference type="Proteomes" id="UP000194141"/>
    </source>
</evidence>
<name>A0A1X4XVD5_9BACT</name>
<dbReference type="GO" id="GO:0012505">
    <property type="term" value="C:endomembrane system"/>
    <property type="evidence" value="ECO:0007669"/>
    <property type="project" value="UniProtKB-SubCell"/>
</dbReference>
<evidence type="ECO:0000259" key="23">
    <source>
        <dbReference type="PROSITE" id="PS50846"/>
    </source>
</evidence>
<comment type="similarity">
    <text evidence="3 22">Belongs to the cation transport ATPase (P-type) (TC 3.A.3) family. Type IB subfamily.</text>
</comment>
<dbReference type="GO" id="GO:0005524">
    <property type="term" value="F:ATP binding"/>
    <property type="evidence" value="ECO:0007669"/>
    <property type="project" value="UniProtKB-UniRule"/>
</dbReference>
<dbReference type="STRING" id="1562698.DESAMIL20_1050"/>
<keyword evidence="4" id="KW-0813">Transport</keyword>
<dbReference type="InterPro" id="IPR008250">
    <property type="entry name" value="ATPase_P-typ_transduc_dom_A_sf"/>
</dbReference>
<dbReference type="SFLD" id="SFLDS00003">
    <property type="entry name" value="Haloacid_Dehalogenase"/>
    <property type="match status" value="1"/>
</dbReference>
<dbReference type="GO" id="GO:0043682">
    <property type="term" value="F:P-type divalent copper transporter activity"/>
    <property type="evidence" value="ECO:0007669"/>
    <property type="project" value="UniProtKB-EC"/>
</dbReference>
<dbReference type="SUPFAM" id="SSF81665">
    <property type="entry name" value="Calcium ATPase, transmembrane domain M"/>
    <property type="match status" value="1"/>
</dbReference>
<feature type="transmembrane region" description="Helical" evidence="22">
    <location>
        <begin position="173"/>
        <end position="195"/>
    </location>
</feature>
<dbReference type="FunFam" id="2.70.150.10:FF:000002">
    <property type="entry name" value="Copper-transporting ATPase 1, putative"/>
    <property type="match status" value="1"/>
</dbReference>
<keyword evidence="5" id="KW-0597">Phosphoprotein</keyword>
<evidence type="ECO:0000256" key="5">
    <source>
        <dbReference type="ARBA" id="ARBA00022553"/>
    </source>
</evidence>
<proteinExistence type="inferred from homology"/>
<dbReference type="CDD" id="cd02094">
    <property type="entry name" value="P-type_ATPase_Cu-like"/>
    <property type="match status" value="1"/>
</dbReference>
<evidence type="ECO:0000256" key="2">
    <source>
        <dbReference type="ARBA" id="ARBA00004236"/>
    </source>
</evidence>
<dbReference type="PRINTS" id="PR00120">
    <property type="entry name" value="HATPASE"/>
</dbReference>
<dbReference type="NCBIfam" id="TIGR00003">
    <property type="entry name" value="copper ion binding protein"/>
    <property type="match status" value="2"/>
</dbReference>
<dbReference type="SFLD" id="SFLDF00027">
    <property type="entry name" value="p-type_atpase"/>
    <property type="match status" value="1"/>
</dbReference>
<comment type="function">
    <text evidence="18">Probably involved in copper export.</text>
</comment>
<dbReference type="InterPro" id="IPR006121">
    <property type="entry name" value="HMA_dom"/>
</dbReference>
<dbReference type="EC" id="7.2.2.9" evidence="19"/>
<evidence type="ECO:0000256" key="12">
    <source>
        <dbReference type="ARBA" id="ARBA00022842"/>
    </source>
</evidence>
<evidence type="ECO:0000256" key="3">
    <source>
        <dbReference type="ARBA" id="ARBA00006024"/>
    </source>
</evidence>
<dbReference type="InterPro" id="IPR036412">
    <property type="entry name" value="HAD-like_sf"/>
</dbReference>
<evidence type="ECO:0000256" key="20">
    <source>
        <dbReference type="ARBA" id="ARBA00040690"/>
    </source>
</evidence>
<feature type="transmembrane region" description="Helical" evidence="22">
    <location>
        <begin position="411"/>
        <end position="432"/>
    </location>
</feature>
<keyword evidence="12" id="KW-0460">Magnesium</keyword>
<feature type="domain" description="HMA" evidence="23">
    <location>
        <begin position="82"/>
        <end position="148"/>
    </location>
</feature>
<evidence type="ECO:0000256" key="10">
    <source>
        <dbReference type="ARBA" id="ARBA00022796"/>
    </source>
</evidence>
<dbReference type="GO" id="GO:0055070">
    <property type="term" value="P:copper ion homeostasis"/>
    <property type="evidence" value="ECO:0007669"/>
    <property type="project" value="TreeGrafter"/>
</dbReference>
<dbReference type="InterPro" id="IPR023298">
    <property type="entry name" value="ATPase_P-typ_TM_dom_sf"/>
</dbReference>
<feature type="transmembrane region" description="Helical" evidence="22">
    <location>
        <begin position="201"/>
        <end position="218"/>
    </location>
</feature>
<dbReference type="InterPro" id="IPR006122">
    <property type="entry name" value="HMA_Cu_ion-bd"/>
</dbReference>
<feature type="transmembrane region" description="Helical" evidence="22">
    <location>
        <begin position="766"/>
        <end position="789"/>
    </location>
</feature>
<feature type="domain" description="HMA" evidence="23">
    <location>
        <begin position="4"/>
        <end position="68"/>
    </location>
</feature>
<keyword evidence="16" id="KW-0406">Ion transport</keyword>
<evidence type="ECO:0000256" key="15">
    <source>
        <dbReference type="ARBA" id="ARBA00023008"/>
    </source>
</evidence>
<keyword evidence="11 22" id="KW-0067">ATP-binding</keyword>
<dbReference type="OrthoDB" id="9759222at2"/>
<feature type="transmembrane region" description="Helical" evidence="22">
    <location>
        <begin position="457"/>
        <end position="480"/>
    </location>
</feature>
<dbReference type="Gene3D" id="3.40.50.1000">
    <property type="entry name" value="HAD superfamily/HAD-like"/>
    <property type="match status" value="1"/>
</dbReference>
<keyword evidence="15" id="KW-0186">Copper</keyword>
<keyword evidence="8" id="KW-0677">Repeat</keyword>
<dbReference type="Gene3D" id="3.30.70.100">
    <property type="match status" value="2"/>
</dbReference>
<dbReference type="PROSITE" id="PS00154">
    <property type="entry name" value="ATPASE_E1_E2"/>
    <property type="match status" value="1"/>
</dbReference>
<dbReference type="PRINTS" id="PR00119">
    <property type="entry name" value="CATATPASE"/>
</dbReference>
<evidence type="ECO:0000256" key="16">
    <source>
        <dbReference type="ARBA" id="ARBA00023065"/>
    </source>
</evidence>
<dbReference type="Gene3D" id="2.70.150.10">
    <property type="entry name" value="Calcium-transporting ATPase, cytoplasmic transduction domain A"/>
    <property type="match status" value="1"/>
</dbReference>
<comment type="caution">
    <text evidence="24">The sequence shown here is derived from an EMBL/GenBank/DDBJ whole genome shotgun (WGS) entry which is preliminary data.</text>
</comment>
<dbReference type="PANTHER" id="PTHR43520">
    <property type="entry name" value="ATP7, ISOFORM B"/>
    <property type="match status" value="1"/>
</dbReference>
<dbReference type="GO" id="GO:0005886">
    <property type="term" value="C:plasma membrane"/>
    <property type="evidence" value="ECO:0007669"/>
    <property type="project" value="UniProtKB-SubCell"/>
</dbReference>